<evidence type="ECO:0000313" key="3">
    <source>
        <dbReference type="Proteomes" id="UP000324233"/>
    </source>
</evidence>
<dbReference type="AlphaFoldDB" id="A0A5B9W221"/>
<dbReference type="InterPro" id="IPR039522">
    <property type="entry name" value="RING_finger_1_prok"/>
</dbReference>
<organism evidence="2 3">
    <name type="scientific">Aquisphaera giovannonii</name>
    <dbReference type="NCBI Taxonomy" id="406548"/>
    <lineage>
        <taxon>Bacteria</taxon>
        <taxon>Pseudomonadati</taxon>
        <taxon>Planctomycetota</taxon>
        <taxon>Planctomycetia</taxon>
        <taxon>Isosphaerales</taxon>
        <taxon>Isosphaeraceae</taxon>
        <taxon>Aquisphaera</taxon>
    </lineage>
</organism>
<dbReference type="RefSeq" id="WP_148594598.1">
    <property type="nucleotide sequence ID" value="NZ_CP042997.1"/>
</dbReference>
<dbReference type="OrthoDB" id="252713at2"/>
<dbReference type="EMBL" id="CP042997">
    <property type="protein sequence ID" value="QEH34712.1"/>
    <property type="molecule type" value="Genomic_DNA"/>
</dbReference>
<dbReference type="Pfam" id="PF14446">
    <property type="entry name" value="Prok-RING_1"/>
    <property type="match status" value="1"/>
</dbReference>
<gene>
    <name evidence="2" type="ORF">OJF2_32540</name>
</gene>
<keyword evidence="1" id="KW-1133">Transmembrane helix</keyword>
<protein>
    <submittedName>
        <fullName evidence="2">Uncharacterized protein</fullName>
    </submittedName>
</protein>
<evidence type="ECO:0000256" key="1">
    <source>
        <dbReference type="SAM" id="Phobius"/>
    </source>
</evidence>
<dbReference type="Proteomes" id="UP000324233">
    <property type="component" value="Chromosome"/>
</dbReference>
<keyword evidence="1" id="KW-0472">Membrane</keyword>
<dbReference type="KEGG" id="agv:OJF2_32540"/>
<feature type="transmembrane region" description="Helical" evidence="1">
    <location>
        <begin position="6"/>
        <end position="27"/>
    </location>
</feature>
<keyword evidence="3" id="KW-1185">Reference proteome</keyword>
<sequence length="282" mass="30910">MEILVLALIVLFIYAFIRLMVSFGSLWQGARFRAYRQLAARYQGRYESRGLSDPPTVSFNHQGTLVRVGLAPTIPGQTSLPRTRVVARFPKGIPFRMELAPVSRPAPAQAPKGTRLVRSGSAGFDHDYLVQANDADMARDFLNPDVREAVGNLSRLVHQGGMLVSINPERMLVQVDRNLGQSVEALARAVREALVIHDGLQQGVRRRMSEGIAIVDKPGEADPDEGPPTCKVCGEPIGEDAEAVACTKCQTPHHRDCWEYVGACSIYGCGCKFARPVTGSRR</sequence>
<accession>A0A5B9W221</accession>
<reference evidence="2 3" key="1">
    <citation type="submission" date="2019-08" db="EMBL/GenBank/DDBJ databases">
        <title>Deep-cultivation of Planctomycetes and their phenomic and genomic characterization uncovers novel biology.</title>
        <authorList>
            <person name="Wiegand S."/>
            <person name="Jogler M."/>
            <person name="Boedeker C."/>
            <person name="Pinto D."/>
            <person name="Vollmers J."/>
            <person name="Rivas-Marin E."/>
            <person name="Kohn T."/>
            <person name="Peeters S.H."/>
            <person name="Heuer A."/>
            <person name="Rast P."/>
            <person name="Oberbeckmann S."/>
            <person name="Bunk B."/>
            <person name="Jeske O."/>
            <person name="Meyerdierks A."/>
            <person name="Storesund J.E."/>
            <person name="Kallscheuer N."/>
            <person name="Luecker S."/>
            <person name="Lage O.M."/>
            <person name="Pohl T."/>
            <person name="Merkel B.J."/>
            <person name="Hornburger P."/>
            <person name="Mueller R.-W."/>
            <person name="Bruemmer F."/>
            <person name="Labrenz M."/>
            <person name="Spormann A.M."/>
            <person name="Op den Camp H."/>
            <person name="Overmann J."/>
            <person name="Amann R."/>
            <person name="Jetten M.S.M."/>
            <person name="Mascher T."/>
            <person name="Medema M.H."/>
            <person name="Devos D.P."/>
            <person name="Kaster A.-K."/>
            <person name="Ovreas L."/>
            <person name="Rohde M."/>
            <person name="Galperin M.Y."/>
            <person name="Jogler C."/>
        </authorList>
    </citation>
    <scope>NUCLEOTIDE SEQUENCE [LARGE SCALE GENOMIC DNA]</scope>
    <source>
        <strain evidence="2 3">OJF2</strain>
    </source>
</reference>
<proteinExistence type="predicted"/>
<name>A0A5B9W221_9BACT</name>
<keyword evidence="1" id="KW-0812">Transmembrane</keyword>
<evidence type="ECO:0000313" key="2">
    <source>
        <dbReference type="EMBL" id="QEH34712.1"/>
    </source>
</evidence>